<reference evidence="4" key="1">
    <citation type="journal article" date="2013" name="Nature">
        <title>Draft genome of the wheat A-genome progenitor Triticum urartu.</title>
        <authorList>
            <person name="Ling H.Q."/>
            <person name="Zhao S."/>
            <person name="Liu D."/>
            <person name="Wang J."/>
            <person name="Sun H."/>
            <person name="Zhang C."/>
            <person name="Fan H."/>
            <person name="Li D."/>
            <person name="Dong L."/>
            <person name="Tao Y."/>
            <person name="Gao C."/>
            <person name="Wu H."/>
            <person name="Li Y."/>
            <person name="Cui Y."/>
            <person name="Guo X."/>
            <person name="Zheng S."/>
            <person name="Wang B."/>
            <person name="Yu K."/>
            <person name="Liang Q."/>
            <person name="Yang W."/>
            <person name="Lou X."/>
            <person name="Chen J."/>
            <person name="Feng M."/>
            <person name="Jian J."/>
            <person name="Zhang X."/>
            <person name="Luo G."/>
            <person name="Jiang Y."/>
            <person name="Liu J."/>
            <person name="Wang Z."/>
            <person name="Sha Y."/>
            <person name="Zhang B."/>
            <person name="Wu H."/>
            <person name="Tang D."/>
            <person name="Shen Q."/>
            <person name="Xue P."/>
            <person name="Zou S."/>
            <person name="Wang X."/>
            <person name="Liu X."/>
            <person name="Wang F."/>
            <person name="Yang Y."/>
            <person name="An X."/>
            <person name="Dong Z."/>
            <person name="Zhang K."/>
            <person name="Zhang X."/>
            <person name="Luo M.C."/>
            <person name="Dvorak J."/>
            <person name="Tong Y."/>
            <person name="Wang J."/>
            <person name="Yang H."/>
            <person name="Li Z."/>
            <person name="Wang D."/>
            <person name="Zhang A."/>
            <person name="Wang J."/>
        </authorList>
    </citation>
    <scope>NUCLEOTIDE SEQUENCE</scope>
    <source>
        <strain evidence="4">cv. G1812</strain>
    </source>
</reference>
<reference evidence="3" key="2">
    <citation type="submission" date="2018-03" db="EMBL/GenBank/DDBJ databases">
        <title>The Triticum urartu genome reveals the dynamic nature of wheat genome evolution.</title>
        <authorList>
            <person name="Ling H."/>
            <person name="Ma B."/>
            <person name="Shi X."/>
            <person name="Liu H."/>
            <person name="Dong L."/>
            <person name="Sun H."/>
            <person name="Cao Y."/>
            <person name="Gao Q."/>
            <person name="Zheng S."/>
            <person name="Li Y."/>
            <person name="Yu Y."/>
            <person name="Du H."/>
            <person name="Qi M."/>
            <person name="Li Y."/>
            <person name="Yu H."/>
            <person name="Cui Y."/>
            <person name="Wang N."/>
            <person name="Chen C."/>
            <person name="Wu H."/>
            <person name="Zhao Y."/>
            <person name="Zhang J."/>
            <person name="Li Y."/>
            <person name="Zhou W."/>
            <person name="Zhang B."/>
            <person name="Hu W."/>
            <person name="Eijk M."/>
            <person name="Tang J."/>
            <person name="Witsenboer H."/>
            <person name="Zhao S."/>
            <person name="Li Z."/>
            <person name="Zhang A."/>
            <person name="Wang D."/>
            <person name="Liang C."/>
        </authorList>
    </citation>
    <scope>NUCLEOTIDE SEQUENCE [LARGE SCALE GENOMIC DNA]</scope>
    <source>
        <strain evidence="3">cv. G1812</strain>
    </source>
</reference>
<evidence type="ECO:0008006" key="5">
    <source>
        <dbReference type="Google" id="ProtNLM"/>
    </source>
</evidence>
<evidence type="ECO:0000313" key="4">
    <source>
        <dbReference type="Proteomes" id="UP000015106"/>
    </source>
</evidence>
<reference evidence="3" key="3">
    <citation type="submission" date="2022-06" db="UniProtKB">
        <authorList>
            <consortium name="EnsemblPlants"/>
        </authorList>
    </citation>
    <scope>IDENTIFICATION</scope>
</reference>
<feature type="signal peptide" evidence="2">
    <location>
        <begin position="1"/>
        <end position="21"/>
    </location>
</feature>
<feature type="region of interest" description="Disordered" evidence="1">
    <location>
        <begin position="23"/>
        <end position="43"/>
    </location>
</feature>
<keyword evidence="4" id="KW-1185">Reference proteome</keyword>
<keyword evidence="2" id="KW-0732">Signal</keyword>
<evidence type="ECO:0000256" key="2">
    <source>
        <dbReference type="SAM" id="SignalP"/>
    </source>
</evidence>
<evidence type="ECO:0000313" key="3">
    <source>
        <dbReference type="EnsemblPlants" id="TuG1812G0200005801.01.T01.cds349225"/>
    </source>
</evidence>
<dbReference type="Proteomes" id="UP000015106">
    <property type="component" value="Chromosome 2"/>
</dbReference>
<name>A0A8R7PLJ7_TRIUA</name>
<sequence>MASRSGAYLLTITWSLSTSLGMSTAGGSGLAAEASRRLTTRRSSTRHVATRLLRALEEEAMSCFVSGDGEMIDGGNLAVSNERDLS</sequence>
<evidence type="ECO:0000256" key="1">
    <source>
        <dbReference type="SAM" id="MobiDB-lite"/>
    </source>
</evidence>
<dbReference type="EnsemblPlants" id="TuG1812G0200005801.01.T01">
    <property type="protein sequence ID" value="TuG1812G0200005801.01.T01.cds349225"/>
    <property type="gene ID" value="TuG1812G0200005801.01"/>
</dbReference>
<accession>A0A8R7PLJ7</accession>
<protein>
    <recommendedName>
        <fullName evidence="5">Secreted protein</fullName>
    </recommendedName>
</protein>
<dbReference type="AlphaFoldDB" id="A0A8R7PLJ7"/>
<feature type="chain" id="PRO_5035945499" description="Secreted protein" evidence="2">
    <location>
        <begin position="22"/>
        <end position="86"/>
    </location>
</feature>
<dbReference type="Gramene" id="TuG1812G0200005801.01.T01">
    <property type="protein sequence ID" value="TuG1812G0200005801.01.T01.cds349225"/>
    <property type="gene ID" value="TuG1812G0200005801.01"/>
</dbReference>
<organism evidence="3 4">
    <name type="scientific">Triticum urartu</name>
    <name type="common">Red wild einkorn</name>
    <name type="synonym">Crithodium urartu</name>
    <dbReference type="NCBI Taxonomy" id="4572"/>
    <lineage>
        <taxon>Eukaryota</taxon>
        <taxon>Viridiplantae</taxon>
        <taxon>Streptophyta</taxon>
        <taxon>Embryophyta</taxon>
        <taxon>Tracheophyta</taxon>
        <taxon>Spermatophyta</taxon>
        <taxon>Magnoliopsida</taxon>
        <taxon>Liliopsida</taxon>
        <taxon>Poales</taxon>
        <taxon>Poaceae</taxon>
        <taxon>BOP clade</taxon>
        <taxon>Pooideae</taxon>
        <taxon>Triticodae</taxon>
        <taxon>Triticeae</taxon>
        <taxon>Triticinae</taxon>
        <taxon>Triticum</taxon>
    </lineage>
</organism>
<proteinExistence type="predicted"/>